<dbReference type="Proteomes" id="UP000284605">
    <property type="component" value="Unassembled WGS sequence"/>
</dbReference>
<keyword evidence="3 5" id="KW-1133">Transmembrane helix</keyword>
<dbReference type="InterPro" id="IPR003844">
    <property type="entry name" value="UPF0060"/>
</dbReference>
<feature type="transmembrane region" description="Helical" evidence="5">
    <location>
        <begin position="60"/>
        <end position="77"/>
    </location>
</feature>
<dbReference type="InterPro" id="IPR037185">
    <property type="entry name" value="EmrE-like"/>
</dbReference>
<keyword evidence="7" id="KW-1185">Reference proteome</keyword>
<evidence type="ECO:0000256" key="3">
    <source>
        <dbReference type="ARBA" id="ARBA00022989"/>
    </source>
</evidence>
<feature type="transmembrane region" description="Helical" evidence="5">
    <location>
        <begin position="30"/>
        <end position="48"/>
    </location>
</feature>
<gene>
    <name evidence="6" type="ORF">D3874_26740</name>
</gene>
<feature type="transmembrane region" description="Helical" evidence="5">
    <location>
        <begin position="89"/>
        <end position="108"/>
    </location>
</feature>
<dbReference type="GO" id="GO:0005886">
    <property type="term" value="C:plasma membrane"/>
    <property type="evidence" value="ECO:0007669"/>
    <property type="project" value="UniProtKB-SubCell"/>
</dbReference>
<accession>A0A418VU77</accession>
<protein>
    <submittedName>
        <fullName evidence="6">YnfA family protein</fullName>
    </submittedName>
</protein>
<comment type="caution">
    <text evidence="6">The sequence shown here is derived from an EMBL/GenBank/DDBJ whole genome shotgun (WGS) entry which is preliminary data.</text>
</comment>
<comment type="subcellular location">
    <subcellularLocation>
        <location evidence="5">Cell membrane</location>
        <topology evidence="5">Multi-pass membrane protein</topology>
    </subcellularLocation>
</comment>
<sequence>MLSIGLFALAAVAEIGGCFAFWAWARQDKSILWLVPGLLCLAFFAWVLTRVEADFAGRAYAAYGGIYIAASLLWLWLVEGARPDRFDLIGGAVCLTGTAIILFAPRGHDPNTLRKLRRFRILCERSSPWPSRFLPRNSFAGPADTRMPRSTSLSR</sequence>
<dbReference type="EMBL" id="QYUK01000016">
    <property type="protein sequence ID" value="RJF80693.1"/>
    <property type="molecule type" value="Genomic_DNA"/>
</dbReference>
<dbReference type="OrthoDB" id="123240at2"/>
<keyword evidence="4 5" id="KW-0472">Membrane</keyword>
<dbReference type="SUPFAM" id="SSF103481">
    <property type="entry name" value="Multidrug resistance efflux transporter EmrE"/>
    <property type="match status" value="1"/>
</dbReference>
<reference evidence="6 7" key="1">
    <citation type="submission" date="2018-09" db="EMBL/GenBank/DDBJ databases">
        <authorList>
            <person name="Zhu H."/>
        </authorList>
    </citation>
    <scope>NUCLEOTIDE SEQUENCE [LARGE SCALE GENOMIC DNA]</scope>
    <source>
        <strain evidence="6 7">K1W22B-8</strain>
    </source>
</reference>
<evidence type="ECO:0000256" key="4">
    <source>
        <dbReference type="ARBA" id="ARBA00023136"/>
    </source>
</evidence>
<evidence type="ECO:0000256" key="1">
    <source>
        <dbReference type="ARBA" id="ARBA00022475"/>
    </source>
</evidence>
<dbReference type="Pfam" id="PF02694">
    <property type="entry name" value="UPF0060"/>
    <property type="match status" value="1"/>
</dbReference>
<keyword evidence="2 5" id="KW-0812">Transmembrane</keyword>
<dbReference type="PANTHER" id="PTHR36116:SF1">
    <property type="entry name" value="UPF0060 MEMBRANE PROTEIN YNFA"/>
    <property type="match status" value="1"/>
</dbReference>
<organism evidence="6 7">
    <name type="scientific">Oleomonas cavernae</name>
    <dbReference type="NCBI Taxonomy" id="2320859"/>
    <lineage>
        <taxon>Bacteria</taxon>
        <taxon>Pseudomonadati</taxon>
        <taxon>Pseudomonadota</taxon>
        <taxon>Alphaproteobacteria</taxon>
        <taxon>Acetobacterales</taxon>
        <taxon>Acetobacteraceae</taxon>
        <taxon>Oleomonas</taxon>
    </lineage>
</organism>
<dbReference type="HAMAP" id="MF_00010">
    <property type="entry name" value="UPF0060"/>
    <property type="match status" value="1"/>
</dbReference>
<dbReference type="AlphaFoldDB" id="A0A418VU77"/>
<keyword evidence="1 5" id="KW-1003">Cell membrane</keyword>
<proteinExistence type="inferred from homology"/>
<evidence type="ECO:0000313" key="6">
    <source>
        <dbReference type="EMBL" id="RJF80693.1"/>
    </source>
</evidence>
<name>A0A418VU77_9PROT</name>
<evidence type="ECO:0000313" key="7">
    <source>
        <dbReference type="Proteomes" id="UP000284605"/>
    </source>
</evidence>
<comment type="similarity">
    <text evidence="5">Belongs to the UPF0060 family.</text>
</comment>
<evidence type="ECO:0000256" key="2">
    <source>
        <dbReference type="ARBA" id="ARBA00022692"/>
    </source>
</evidence>
<dbReference type="PANTHER" id="PTHR36116">
    <property type="entry name" value="UPF0060 MEMBRANE PROTEIN YNFA"/>
    <property type="match status" value="1"/>
</dbReference>
<evidence type="ECO:0000256" key="5">
    <source>
        <dbReference type="HAMAP-Rule" id="MF_00010"/>
    </source>
</evidence>
<dbReference type="NCBIfam" id="NF002586">
    <property type="entry name" value="PRK02237.1"/>
    <property type="match status" value="1"/>
</dbReference>